<dbReference type="EMBL" id="JAQNRK010000015">
    <property type="protein sequence ID" value="MDC1795503.1"/>
    <property type="molecule type" value="Genomic_DNA"/>
</dbReference>
<dbReference type="GO" id="GO:0016787">
    <property type="term" value="F:hydrolase activity"/>
    <property type="evidence" value="ECO:0007669"/>
    <property type="project" value="UniProtKB-KW"/>
</dbReference>
<organism evidence="2 3">
    <name type="scientific">Bacteroides uniformis</name>
    <dbReference type="NCBI Taxonomy" id="820"/>
    <lineage>
        <taxon>Bacteria</taxon>
        <taxon>Pseudomonadati</taxon>
        <taxon>Bacteroidota</taxon>
        <taxon>Bacteroidia</taxon>
        <taxon>Bacteroidales</taxon>
        <taxon>Bacteroidaceae</taxon>
        <taxon>Bacteroides</taxon>
    </lineage>
</organism>
<evidence type="ECO:0000313" key="3">
    <source>
        <dbReference type="Proteomes" id="UP001215818"/>
    </source>
</evidence>
<name>A0ABD4WIL8_BACUN</name>
<sequence length="53" mass="6095">SEGDYQATIYTDAEDVERNPNNLDRQVRKVTRKDIIELNLAKDGGALLHIRRL</sequence>
<dbReference type="Pfam" id="PF14509">
    <property type="entry name" value="GH97_C"/>
    <property type="match status" value="1"/>
</dbReference>
<keyword evidence="2" id="KW-0378">Hydrolase</keyword>
<reference evidence="2 3" key="1">
    <citation type="submission" date="2022-10" db="EMBL/GenBank/DDBJ databases">
        <title>Human gut microbiome strain richness.</title>
        <authorList>
            <person name="Chen-Liaw A."/>
        </authorList>
    </citation>
    <scope>NUCLEOTIDE SEQUENCE [LARGE SCALE GENOMIC DNA]</scope>
    <source>
        <strain evidence="2 3">D53st1_B1_D53t1_180928</strain>
    </source>
</reference>
<evidence type="ECO:0000259" key="1">
    <source>
        <dbReference type="Pfam" id="PF14509"/>
    </source>
</evidence>
<dbReference type="RefSeq" id="WP_192913683.1">
    <property type="nucleotide sequence ID" value="NZ_CAXSKL010000032.1"/>
</dbReference>
<proteinExistence type="predicted"/>
<evidence type="ECO:0000313" key="2">
    <source>
        <dbReference type="EMBL" id="MDC1795503.1"/>
    </source>
</evidence>
<feature type="domain" description="Glycosyl-hydrolase 97 C-terminal oligomerisation" evidence="1">
    <location>
        <begin position="3"/>
        <end position="50"/>
    </location>
</feature>
<dbReference type="InterPro" id="IPR013780">
    <property type="entry name" value="Glyco_hydro_b"/>
</dbReference>
<gene>
    <name evidence="2" type="ORF">POY73_15370</name>
</gene>
<comment type="caution">
    <text evidence="2">The sequence shown here is derived from an EMBL/GenBank/DDBJ whole genome shotgun (WGS) entry which is preliminary data.</text>
</comment>
<dbReference type="Proteomes" id="UP001215818">
    <property type="component" value="Unassembled WGS sequence"/>
</dbReference>
<protein>
    <submittedName>
        <fullName evidence="2">Glycoside hydrolase family 97 C-terminal domain-containing protein</fullName>
    </submittedName>
</protein>
<dbReference type="InterPro" id="IPR029483">
    <property type="entry name" value="GH97_C"/>
</dbReference>
<dbReference type="Gene3D" id="2.60.40.1180">
    <property type="entry name" value="Golgi alpha-mannosidase II"/>
    <property type="match status" value="1"/>
</dbReference>
<accession>A0ABD4WIL8</accession>
<dbReference type="AlphaFoldDB" id="A0ABD4WIL8"/>
<feature type="non-terminal residue" evidence="2">
    <location>
        <position position="1"/>
    </location>
</feature>